<feature type="transmembrane region" description="Helical" evidence="7">
    <location>
        <begin position="12"/>
        <end position="34"/>
    </location>
</feature>
<organism evidence="9 10">
    <name type="scientific">Anaerocolumna sedimenticola</name>
    <dbReference type="NCBI Taxonomy" id="2696063"/>
    <lineage>
        <taxon>Bacteria</taxon>
        <taxon>Bacillati</taxon>
        <taxon>Bacillota</taxon>
        <taxon>Clostridia</taxon>
        <taxon>Lachnospirales</taxon>
        <taxon>Lachnospiraceae</taxon>
        <taxon>Anaerocolumna</taxon>
    </lineage>
</organism>
<dbReference type="Gene3D" id="1.10.3720.10">
    <property type="entry name" value="MetI-like"/>
    <property type="match status" value="1"/>
</dbReference>
<gene>
    <name evidence="9" type="ORF">Ana3638_09120</name>
</gene>
<evidence type="ECO:0000256" key="5">
    <source>
        <dbReference type="ARBA" id="ARBA00022989"/>
    </source>
</evidence>
<accession>A0A6P1TKT8</accession>
<evidence type="ECO:0000256" key="7">
    <source>
        <dbReference type="RuleBase" id="RU363032"/>
    </source>
</evidence>
<dbReference type="InterPro" id="IPR051393">
    <property type="entry name" value="ABC_transporter_permease"/>
</dbReference>
<dbReference type="CDD" id="cd06261">
    <property type="entry name" value="TM_PBP2"/>
    <property type="match status" value="1"/>
</dbReference>
<keyword evidence="5 7" id="KW-1133">Transmembrane helix</keyword>
<evidence type="ECO:0000256" key="3">
    <source>
        <dbReference type="ARBA" id="ARBA00022475"/>
    </source>
</evidence>
<feature type="transmembrane region" description="Helical" evidence="7">
    <location>
        <begin position="107"/>
        <end position="127"/>
    </location>
</feature>
<dbReference type="Proteomes" id="UP000464314">
    <property type="component" value="Chromosome"/>
</dbReference>
<dbReference type="SUPFAM" id="SSF161098">
    <property type="entry name" value="MetI-like"/>
    <property type="match status" value="1"/>
</dbReference>
<name>A0A6P1TKT8_9FIRM</name>
<feature type="domain" description="ABC transmembrane type-1" evidence="8">
    <location>
        <begin position="69"/>
        <end position="278"/>
    </location>
</feature>
<keyword evidence="3" id="KW-1003">Cell membrane</keyword>
<reference evidence="9 10" key="1">
    <citation type="submission" date="2020-01" db="EMBL/GenBank/DDBJ databases">
        <title>Genome analysis of Anaerocolumna sp. CBA3638.</title>
        <authorList>
            <person name="Kim J."/>
            <person name="Roh S.W."/>
        </authorList>
    </citation>
    <scope>NUCLEOTIDE SEQUENCE [LARGE SCALE GENOMIC DNA]</scope>
    <source>
        <strain evidence="9 10">CBA3638</strain>
    </source>
</reference>
<sequence>MKRIKKRKKGEAGKAWIFLLPSLTGVTVFVLLPFMDVIRRSFYEAMSGKFVGMDNYKLVFHNEAFLLAVKNTGRFLITCIPLLMIISLILSLLLYNQRKYGGYFKTSFLFPMAIPVASMVLLWRLYFHENGLLNVLLAHMGKEKIDFMNTDHAFWVLIFTYLWKNTGYDMILWLTGLNGIPVILYEAASVDGAGTWAKFRYITLPRLRTSVYIIGILSFVNSFKVFREAYLISGDYPQESIYMLQHLFNNWFVSLDIQKMCAAAVLCIFLFVIIMLVFKKLDMEED</sequence>
<evidence type="ECO:0000313" key="10">
    <source>
        <dbReference type="Proteomes" id="UP000464314"/>
    </source>
</evidence>
<dbReference type="GO" id="GO:0055085">
    <property type="term" value="P:transmembrane transport"/>
    <property type="evidence" value="ECO:0007669"/>
    <property type="project" value="InterPro"/>
</dbReference>
<evidence type="ECO:0000256" key="1">
    <source>
        <dbReference type="ARBA" id="ARBA00004651"/>
    </source>
</evidence>
<comment type="subcellular location">
    <subcellularLocation>
        <location evidence="1 7">Cell membrane</location>
        <topology evidence="1 7">Multi-pass membrane protein</topology>
    </subcellularLocation>
</comment>
<feature type="transmembrane region" description="Helical" evidence="7">
    <location>
        <begin position="75"/>
        <end position="95"/>
    </location>
</feature>
<dbReference type="RefSeq" id="WP_161837735.1">
    <property type="nucleotide sequence ID" value="NZ_CP048000.1"/>
</dbReference>
<keyword evidence="2 7" id="KW-0813">Transport</keyword>
<dbReference type="Pfam" id="PF00528">
    <property type="entry name" value="BPD_transp_1"/>
    <property type="match status" value="1"/>
</dbReference>
<protein>
    <submittedName>
        <fullName evidence="9">ABC transporter permease subunit</fullName>
    </submittedName>
</protein>
<evidence type="ECO:0000256" key="2">
    <source>
        <dbReference type="ARBA" id="ARBA00022448"/>
    </source>
</evidence>
<evidence type="ECO:0000259" key="8">
    <source>
        <dbReference type="PROSITE" id="PS50928"/>
    </source>
</evidence>
<evidence type="ECO:0000256" key="4">
    <source>
        <dbReference type="ARBA" id="ARBA00022692"/>
    </source>
</evidence>
<dbReference type="PANTHER" id="PTHR30193">
    <property type="entry name" value="ABC TRANSPORTER PERMEASE PROTEIN"/>
    <property type="match status" value="1"/>
</dbReference>
<dbReference type="InterPro" id="IPR035906">
    <property type="entry name" value="MetI-like_sf"/>
</dbReference>
<dbReference type="PANTHER" id="PTHR30193:SF37">
    <property type="entry name" value="INNER MEMBRANE ABC TRANSPORTER PERMEASE PROTEIN YCJO"/>
    <property type="match status" value="1"/>
</dbReference>
<dbReference type="InterPro" id="IPR000515">
    <property type="entry name" value="MetI-like"/>
</dbReference>
<dbReference type="AlphaFoldDB" id="A0A6P1TKT8"/>
<keyword evidence="10" id="KW-1185">Reference proteome</keyword>
<comment type="similarity">
    <text evidence="7">Belongs to the binding-protein-dependent transport system permease family.</text>
</comment>
<evidence type="ECO:0000256" key="6">
    <source>
        <dbReference type="ARBA" id="ARBA00023136"/>
    </source>
</evidence>
<proteinExistence type="inferred from homology"/>
<keyword evidence="4 7" id="KW-0812">Transmembrane</keyword>
<feature type="transmembrane region" description="Helical" evidence="7">
    <location>
        <begin position="257"/>
        <end position="278"/>
    </location>
</feature>
<feature type="transmembrane region" description="Helical" evidence="7">
    <location>
        <begin position="209"/>
        <end position="226"/>
    </location>
</feature>
<dbReference type="PROSITE" id="PS50928">
    <property type="entry name" value="ABC_TM1"/>
    <property type="match status" value="1"/>
</dbReference>
<dbReference type="GO" id="GO:0005886">
    <property type="term" value="C:plasma membrane"/>
    <property type="evidence" value="ECO:0007669"/>
    <property type="project" value="UniProtKB-SubCell"/>
</dbReference>
<feature type="transmembrane region" description="Helical" evidence="7">
    <location>
        <begin position="170"/>
        <end position="188"/>
    </location>
</feature>
<evidence type="ECO:0000313" key="9">
    <source>
        <dbReference type="EMBL" id="QHQ60907.1"/>
    </source>
</evidence>
<dbReference type="KEGG" id="anr:Ana3638_09120"/>
<keyword evidence="6 7" id="KW-0472">Membrane</keyword>
<dbReference type="EMBL" id="CP048000">
    <property type="protein sequence ID" value="QHQ60907.1"/>
    <property type="molecule type" value="Genomic_DNA"/>
</dbReference>